<reference evidence="1" key="1">
    <citation type="submission" date="2014-09" db="EMBL/GenBank/DDBJ databases">
        <authorList>
            <person name="Magalhaes I.L.F."/>
            <person name="Oliveira U."/>
            <person name="Santos F.R."/>
            <person name="Vidigal T.H.D.A."/>
            <person name="Brescovit A.D."/>
            <person name="Santos A.J."/>
        </authorList>
    </citation>
    <scope>NUCLEOTIDE SEQUENCE</scope>
    <source>
        <tissue evidence="1">Shoot tissue taken approximately 20 cm above the soil surface</tissue>
    </source>
</reference>
<sequence>MNTRRRKPNHGSMVKN</sequence>
<proteinExistence type="predicted"/>
<name>A0A0A9A682_ARUDO</name>
<organism evidence="1">
    <name type="scientific">Arundo donax</name>
    <name type="common">Giant reed</name>
    <name type="synonym">Donax arundinaceus</name>
    <dbReference type="NCBI Taxonomy" id="35708"/>
    <lineage>
        <taxon>Eukaryota</taxon>
        <taxon>Viridiplantae</taxon>
        <taxon>Streptophyta</taxon>
        <taxon>Embryophyta</taxon>
        <taxon>Tracheophyta</taxon>
        <taxon>Spermatophyta</taxon>
        <taxon>Magnoliopsida</taxon>
        <taxon>Liliopsida</taxon>
        <taxon>Poales</taxon>
        <taxon>Poaceae</taxon>
        <taxon>PACMAD clade</taxon>
        <taxon>Arundinoideae</taxon>
        <taxon>Arundineae</taxon>
        <taxon>Arundo</taxon>
    </lineage>
</organism>
<protein>
    <submittedName>
        <fullName evidence="1">Uncharacterized protein</fullName>
    </submittedName>
</protein>
<dbReference type="EMBL" id="GBRH01252442">
    <property type="protein sequence ID" value="JAD45453.1"/>
    <property type="molecule type" value="Transcribed_RNA"/>
</dbReference>
<accession>A0A0A9A682</accession>
<reference evidence="1" key="2">
    <citation type="journal article" date="2015" name="Data Brief">
        <title>Shoot transcriptome of the giant reed, Arundo donax.</title>
        <authorList>
            <person name="Barrero R.A."/>
            <person name="Guerrero F.D."/>
            <person name="Moolhuijzen P."/>
            <person name="Goolsby J.A."/>
            <person name="Tidwell J."/>
            <person name="Bellgard S.E."/>
            <person name="Bellgard M.I."/>
        </authorList>
    </citation>
    <scope>NUCLEOTIDE SEQUENCE</scope>
    <source>
        <tissue evidence="1">Shoot tissue taken approximately 20 cm above the soil surface</tissue>
    </source>
</reference>
<evidence type="ECO:0000313" key="1">
    <source>
        <dbReference type="EMBL" id="JAD45453.1"/>
    </source>
</evidence>
<dbReference type="AlphaFoldDB" id="A0A0A9A682"/>